<dbReference type="PANTHER" id="PTHR31089:SF38">
    <property type="entry name" value="OS01G0277500 PROTEIN"/>
    <property type="match status" value="1"/>
</dbReference>
<keyword evidence="6" id="KW-0804">Transcription</keyword>
<dbReference type="GO" id="GO:0008270">
    <property type="term" value="F:zinc ion binding"/>
    <property type="evidence" value="ECO:0007669"/>
    <property type="project" value="UniProtKB-KW"/>
</dbReference>
<evidence type="ECO:0000256" key="1">
    <source>
        <dbReference type="ARBA" id="ARBA00022723"/>
    </source>
</evidence>
<dbReference type="AlphaFoldDB" id="A0A803LK04"/>
<dbReference type="Pfam" id="PF02701">
    <property type="entry name" value="Zn_ribbon_Dof"/>
    <property type="match status" value="1"/>
</dbReference>
<feature type="compositionally biased region" description="Polar residues" evidence="9">
    <location>
        <begin position="1"/>
        <end position="25"/>
    </location>
</feature>
<evidence type="ECO:0000256" key="5">
    <source>
        <dbReference type="ARBA" id="ARBA00023125"/>
    </source>
</evidence>
<evidence type="ECO:0000256" key="9">
    <source>
        <dbReference type="SAM" id="MobiDB-lite"/>
    </source>
</evidence>
<dbReference type="Gramene" id="AUR62014301-RA">
    <property type="protein sequence ID" value="AUR62014301-RA:cds"/>
    <property type="gene ID" value="AUR62014301"/>
</dbReference>
<protein>
    <recommendedName>
        <fullName evidence="10">Dof-type domain-containing protein</fullName>
    </recommendedName>
</protein>
<sequence length="304" mass="33435">MITLEHQVSSPGTINIPENTFTSESSGDENGVLSLEYPEITSSARQYAEAADKSPEASKAASMIELDKPVSCPRCNSMETKFCYFNNSNINKSRHFCWSCQRYWTIGGATKNLSIRSGQCKGKHASLHPLPLTTPSDKLAFEAPGKLSETFSIACRERTRLVSSSCCLMRNNEVQHSMQGPPETPYPSNPDWNDKALLVPWNTPTMGLIPGVCIPNFSNSSSLSNSAENSDCSGIVIDPEEAAKSSIRSTLGIKSGKADSIRNGYMFRAFQFRPEENAETLEVERALEANPVALSRSQRYREST</sequence>
<keyword evidence="7 8" id="KW-0539">Nucleus</keyword>
<evidence type="ECO:0000256" key="3">
    <source>
        <dbReference type="ARBA" id="ARBA00022833"/>
    </source>
</evidence>
<dbReference type="OMA" id="FSIACRE"/>
<evidence type="ECO:0000256" key="2">
    <source>
        <dbReference type="ARBA" id="ARBA00022771"/>
    </source>
</evidence>
<accession>A0A803LK04</accession>
<proteinExistence type="predicted"/>
<dbReference type="InterPro" id="IPR045174">
    <property type="entry name" value="Dof"/>
</dbReference>
<dbReference type="InterPro" id="IPR003851">
    <property type="entry name" value="Znf_Dof"/>
</dbReference>
<dbReference type="GO" id="GO:0003677">
    <property type="term" value="F:DNA binding"/>
    <property type="evidence" value="ECO:0007669"/>
    <property type="project" value="UniProtKB-UniRule"/>
</dbReference>
<keyword evidence="4" id="KW-0805">Transcription regulation</keyword>
<evidence type="ECO:0000313" key="12">
    <source>
        <dbReference type="Proteomes" id="UP000596660"/>
    </source>
</evidence>
<dbReference type="GO" id="GO:0005634">
    <property type="term" value="C:nucleus"/>
    <property type="evidence" value="ECO:0007669"/>
    <property type="project" value="UniProtKB-SubCell"/>
</dbReference>
<evidence type="ECO:0000256" key="7">
    <source>
        <dbReference type="ARBA" id="ARBA00023242"/>
    </source>
</evidence>
<evidence type="ECO:0000256" key="6">
    <source>
        <dbReference type="ARBA" id="ARBA00023163"/>
    </source>
</evidence>
<keyword evidence="3" id="KW-0862">Zinc</keyword>
<dbReference type="Proteomes" id="UP000596660">
    <property type="component" value="Unplaced"/>
</dbReference>
<keyword evidence="5 8" id="KW-0238">DNA-binding</keyword>
<dbReference type="GO" id="GO:0003700">
    <property type="term" value="F:DNA-binding transcription factor activity"/>
    <property type="evidence" value="ECO:0007669"/>
    <property type="project" value="InterPro"/>
</dbReference>
<keyword evidence="1" id="KW-0479">Metal-binding</keyword>
<organism evidence="11 12">
    <name type="scientific">Chenopodium quinoa</name>
    <name type="common">Quinoa</name>
    <dbReference type="NCBI Taxonomy" id="63459"/>
    <lineage>
        <taxon>Eukaryota</taxon>
        <taxon>Viridiplantae</taxon>
        <taxon>Streptophyta</taxon>
        <taxon>Embryophyta</taxon>
        <taxon>Tracheophyta</taxon>
        <taxon>Spermatophyta</taxon>
        <taxon>Magnoliopsida</taxon>
        <taxon>eudicotyledons</taxon>
        <taxon>Gunneridae</taxon>
        <taxon>Pentapetalae</taxon>
        <taxon>Caryophyllales</taxon>
        <taxon>Chenopodiaceae</taxon>
        <taxon>Chenopodioideae</taxon>
        <taxon>Atripliceae</taxon>
        <taxon>Chenopodium</taxon>
    </lineage>
</organism>
<dbReference type="PROSITE" id="PS50884">
    <property type="entry name" value="ZF_DOF_2"/>
    <property type="match status" value="1"/>
</dbReference>
<keyword evidence="2 8" id="KW-0863">Zinc-finger</keyword>
<reference evidence="11" key="1">
    <citation type="journal article" date="2017" name="Nature">
        <title>The genome of Chenopodium quinoa.</title>
        <authorList>
            <person name="Jarvis D.E."/>
            <person name="Ho Y.S."/>
            <person name="Lightfoot D.J."/>
            <person name="Schmoeckel S.M."/>
            <person name="Li B."/>
            <person name="Borm T.J.A."/>
            <person name="Ohyanagi H."/>
            <person name="Mineta K."/>
            <person name="Michell C.T."/>
            <person name="Saber N."/>
            <person name="Kharbatia N.M."/>
            <person name="Rupper R.R."/>
            <person name="Sharp A.R."/>
            <person name="Dally N."/>
            <person name="Boughton B.A."/>
            <person name="Woo Y.H."/>
            <person name="Gao G."/>
            <person name="Schijlen E.G.W.M."/>
            <person name="Guo X."/>
            <person name="Momin A.A."/>
            <person name="Negrao S."/>
            <person name="Al-Babili S."/>
            <person name="Gehring C."/>
            <person name="Roessner U."/>
            <person name="Jung C."/>
            <person name="Murphy K."/>
            <person name="Arold S.T."/>
            <person name="Gojobori T."/>
            <person name="van der Linden C.G."/>
            <person name="van Loo E.N."/>
            <person name="Jellen E.N."/>
            <person name="Maughan P.J."/>
            <person name="Tester M."/>
        </authorList>
    </citation>
    <scope>NUCLEOTIDE SEQUENCE [LARGE SCALE GENOMIC DNA]</scope>
    <source>
        <strain evidence="11">cv. PI 614886</strain>
    </source>
</reference>
<keyword evidence="12" id="KW-1185">Reference proteome</keyword>
<name>A0A803LK04_CHEQI</name>
<evidence type="ECO:0000259" key="10">
    <source>
        <dbReference type="PROSITE" id="PS50884"/>
    </source>
</evidence>
<reference evidence="11" key="2">
    <citation type="submission" date="2021-03" db="UniProtKB">
        <authorList>
            <consortium name="EnsemblPlants"/>
        </authorList>
    </citation>
    <scope>IDENTIFICATION</scope>
</reference>
<feature type="region of interest" description="Disordered" evidence="9">
    <location>
        <begin position="1"/>
        <end position="29"/>
    </location>
</feature>
<evidence type="ECO:0000256" key="4">
    <source>
        <dbReference type="ARBA" id="ARBA00023015"/>
    </source>
</evidence>
<dbReference type="PANTHER" id="PTHR31089">
    <property type="entry name" value="CYCLIC DOF FACTOR 2"/>
    <property type="match status" value="1"/>
</dbReference>
<evidence type="ECO:0000256" key="8">
    <source>
        <dbReference type="PROSITE-ProRule" id="PRU00071"/>
    </source>
</evidence>
<dbReference type="EnsemblPlants" id="AUR62014301-RA">
    <property type="protein sequence ID" value="AUR62014301-RA:cds"/>
    <property type="gene ID" value="AUR62014301"/>
</dbReference>
<feature type="domain" description="Dof-type" evidence="10">
    <location>
        <begin position="70"/>
        <end position="124"/>
    </location>
</feature>
<comment type="subcellular location">
    <subcellularLocation>
        <location evidence="8">Nucleus</location>
    </subcellularLocation>
</comment>
<dbReference type="PROSITE" id="PS01361">
    <property type="entry name" value="ZF_DOF_1"/>
    <property type="match status" value="1"/>
</dbReference>
<evidence type="ECO:0000313" key="11">
    <source>
        <dbReference type="EnsemblPlants" id="AUR62014301-RA:cds"/>
    </source>
</evidence>